<evidence type="ECO:0000313" key="4">
    <source>
        <dbReference type="Proteomes" id="UP000014760"/>
    </source>
</evidence>
<dbReference type="EnsemblMetazoa" id="CapteT210408">
    <property type="protein sequence ID" value="CapteP210408"/>
    <property type="gene ID" value="CapteG210408"/>
</dbReference>
<dbReference type="Gene3D" id="3.30.70.1820">
    <property type="entry name" value="L1 transposable element, RRM domain"/>
    <property type="match status" value="1"/>
</dbReference>
<evidence type="ECO:0000313" key="3">
    <source>
        <dbReference type="EnsemblMetazoa" id="CapteP210408"/>
    </source>
</evidence>
<sequence>MELTMDVMNNKMKVQPPITPDDTDRVHRVGRKDQAKPRSVIIKFTSYRARHNAMKHRKNLRQSLPSTFLTGDPTLIALTETWLRPSNSDLYQLPDYNSFHATQSNVNNLWKTLKDLIGASKNKYIFGMVFSAGTSVISDFFNKYSVNVGPSLASKIPNVDTNPEDYFPGSFPNSFCLTQVTVDEITTATNTMKTSAADGEDNPKPKILKAVRDALSNPLTYTINLIFEEEKKKKNSA</sequence>
<evidence type="ECO:0000256" key="1">
    <source>
        <dbReference type="SAM" id="MobiDB-lite"/>
    </source>
</evidence>
<keyword evidence="4" id="KW-1185">Reference proteome</keyword>
<dbReference type="HOGENOM" id="CLU_1171579_0_0_1"/>
<dbReference type="EMBL" id="AMQN01000061">
    <property type="status" value="NOT_ANNOTATED_CDS"/>
    <property type="molecule type" value="Genomic_DNA"/>
</dbReference>
<proteinExistence type="predicted"/>
<dbReference type="EMBL" id="KB291798">
    <property type="protein sequence ID" value="ELU18926.1"/>
    <property type="molecule type" value="Genomic_DNA"/>
</dbReference>
<evidence type="ECO:0000313" key="2">
    <source>
        <dbReference type="EMBL" id="ELU18926.1"/>
    </source>
</evidence>
<reference evidence="3" key="3">
    <citation type="submission" date="2015-06" db="UniProtKB">
        <authorList>
            <consortium name="EnsemblMetazoa"/>
        </authorList>
    </citation>
    <scope>IDENTIFICATION</scope>
</reference>
<protein>
    <submittedName>
        <fullName evidence="2 3">Uncharacterized protein</fullName>
    </submittedName>
</protein>
<name>N1PB87_CAPTE</name>
<accession>N1PB87</accession>
<feature type="compositionally biased region" description="Basic and acidic residues" evidence="1">
    <location>
        <begin position="22"/>
        <end position="32"/>
    </location>
</feature>
<gene>
    <name evidence="2" type="ORF">CAPTEDRAFT_210408</name>
</gene>
<dbReference type="OMA" id="NIKNIWS"/>
<dbReference type="AlphaFoldDB" id="N1PB87"/>
<organism evidence="2">
    <name type="scientific">Capitella teleta</name>
    <name type="common">Polychaete worm</name>
    <dbReference type="NCBI Taxonomy" id="283909"/>
    <lineage>
        <taxon>Eukaryota</taxon>
        <taxon>Metazoa</taxon>
        <taxon>Spiralia</taxon>
        <taxon>Lophotrochozoa</taxon>
        <taxon>Annelida</taxon>
        <taxon>Polychaeta</taxon>
        <taxon>Sedentaria</taxon>
        <taxon>Scolecida</taxon>
        <taxon>Capitellidae</taxon>
        <taxon>Capitella</taxon>
    </lineage>
</organism>
<reference evidence="2 4" key="2">
    <citation type="journal article" date="2013" name="Nature">
        <title>Insights into bilaterian evolution from three spiralian genomes.</title>
        <authorList>
            <person name="Simakov O."/>
            <person name="Marletaz F."/>
            <person name="Cho S.J."/>
            <person name="Edsinger-Gonzales E."/>
            <person name="Havlak P."/>
            <person name="Hellsten U."/>
            <person name="Kuo D.H."/>
            <person name="Larsson T."/>
            <person name="Lv J."/>
            <person name="Arendt D."/>
            <person name="Savage R."/>
            <person name="Osoegawa K."/>
            <person name="de Jong P."/>
            <person name="Grimwood J."/>
            <person name="Chapman J.A."/>
            <person name="Shapiro H."/>
            <person name="Aerts A."/>
            <person name="Otillar R.P."/>
            <person name="Terry A.Y."/>
            <person name="Boore J.L."/>
            <person name="Grigoriev I.V."/>
            <person name="Lindberg D.R."/>
            <person name="Seaver E.C."/>
            <person name="Weisblat D.A."/>
            <person name="Putnam N.H."/>
            <person name="Rokhsar D.S."/>
        </authorList>
    </citation>
    <scope>NUCLEOTIDE SEQUENCE</scope>
    <source>
        <strain evidence="2 4">I ESC-2004</strain>
    </source>
</reference>
<feature type="region of interest" description="Disordered" evidence="1">
    <location>
        <begin position="1"/>
        <end position="32"/>
    </location>
</feature>
<dbReference type="OrthoDB" id="10046076at2759"/>
<reference evidence="4" key="1">
    <citation type="submission" date="2012-12" db="EMBL/GenBank/DDBJ databases">
        <authorList>
            <person name="Hellsten U."/>
            <person name="Grimwood J."/>
            <person name="Chapman J.A."/>
            <person name="Shapiro H."/>
            <person name="Aerts A."/>
            <person name="Otillar R.P."/>
            <person name="Terry A.Y."/>
            <person name="Boore J.L."/>
            <person name="Simakov O."/>
            <person name="Marletaz F."/>
            <person name="Cho S.-J."/>
            <person name="Edsinger-Gonzales E."/>
            <person name="Havlak P."/>
            <person name="Kuo D.-H."/>
            <person name="Larsson T."/>
            <person name="Lv J."/>
            <person name="Arendt D."/>
            <person name="Savage R."/>
            <person name="Osoegawa K."/>
            <person name="de Jong P."/>
            <person name="Lindberg D.R."/>
            <person name="Seaver E.C."/>
            <person name="Weisblat D.A."/>
            <person name="Putnam N.H."/>
            <person name="Grigoriev I.V."/>
            <person name="Rokhsar D.S."/>
        </authorList>
    </citation>
    <scope>NUCLEOTIDE SEQUENCE</scope>
    <source>
        <strain evidence="4">I ESC-2004</strain>
    </source>
</reference>
<dbReference type="Proteomes" id="UP000014760">
    <property type="component" value="Unassembled WGS sequence"/>
</dbReference>